<dbReference type="RefSeq" id="WP_144044822.1">
    <property type="nucleotide sequence ID" value="NZ_CP041614.1"/>
</dbReference>
<accession>A0ABX5WTL5</accession>
<protein>
    <submittedName>
        <fullName evidence="1">Uncharacterized protein</fullName>
    </submittedName>
</protein>
<sequence length="71" mass="7908">MKTFTAIYPPLPTLADLNLVSNVFLMMTVFKCVLRLMSGLLSRHVMVKGDVLSKTTVQATTSVRQYKGRST</sequence>
<gene>
    <name evidence="1" type="ORF">FM037_03210</name>
</gene>
<dbReference type="Proteomes" id="UP000315947">
    <property type="component" value="Chromosome"/>
</dbReference>
<evidence type="ECO:0000313" key="2">
    <source>
        <dbReference type="Proteomes" id="UP000315947"/>
    </source>
</evidence>
<organism evidence="1 2">
    <name type="scientific">Shewanella psychropiezotolerans</name>
    <dbReference type="NCBI Taxonomy" id="2593655"/>
    <lineage>
        <taxon>Bacteria</taxon>
        <taxon>Pseudomonadati</taxon>
        <taxon>Pseudomonadota</taxon>
        <taxon>Gammaproteobacteria</taxon>
        <taxon>Alteromonadales</taxon>
        <taxon>Shewanellaceae</taxon>
        <taxon>Shewanella</taxon>
    </lineage>
</organism>
<keyword evidence="2" id="KW-1185">Reference proteome</keyword>
<dbReference type="EMBL" id="CP041614">
    <property type="protein sequence ID" value="QDO82433.1"/>
    <property type="molecule type" value="Genomic_DNA"/>
</dbReference>
<proteinExistence type="predicted"/>
<evidence type="ECO:0000313" key="1">
    <source>
        <dbReference type="EMBL" id="QDO82433.1"/>
    </source>
</evidence>
<name>A0ABX5WTL5_9GAMM</name>
<reference evidence="1 2" key="1">
    <citation type="submission" date="2019-07" db="EMBL/GenBank/DDBJ databases">
        <title>Shewanella sp. YLB-06 whole genomic sequence.</title>
        <authorList>
            <person name="Yu L."/>
        </authorList>
    </citation>
    <scope>NUCLEOTIDE SEQUENCE [LARGE SCALE GENOMIC DNA]</scope>
    <source>
        <strain evidence="1 2">YLB-06</strain>
    </source>
</reference>